<sequence length="323" mass="36371">MSLITKKVQESGVSAYLDSSLVLWVSADDVLQLLRLPQSVLQTVPARHRKCWVDFRCPNQCRYDNTKIFVDLFGLGILCNRCSSNTADYLMTLFVAEVYSDYFNCRRRSCSPRRRSVSPRRRRSSRRSVSPRRRRSSRSPRRRRSCSPPHHHHHHDRELLERVARQNDLILSSLNTLSINSSNQHLELSNLLNAIRLQNVTIGTQVAQILAAIENLGDVTGDFDRLLAELDTRFNALTAALTAAITQLSDALRNELTNINSILNNLTSSVTNINATLNNLLQAINNLDIGELIGNLTATVNTILQLLETILGILQPNIPLGKK</sequence>
<accession>A0A068LKD9</accession>
<keyword evidence="5" id="KW-1185">Reference proteome</keyword>
<dbReference type="Pfam" id="PF04512">
    <property type="entry name" value="Baculo_PEP_N"/>
    <property type="match status" value="1"/>
</dbReference>
<dbReference type="RefSeq" id="YP_009049934.1">
    <property type="nucleotide sequence ID" value="NC_024625.1"/>
</dbReference>
<name>A0A068LKD9_9ABAC</name>
<proteinExistence type="predicted"/>
<organism evidence="4 5">
    <name type="scientific">Peridroma alphabaculovirus</name>
    <dbReference type="NCBI Taxonomy" id="1346829"/>
    <lineage>
        <taxon>Viruses</taxon>
        <taxon>Viruses incertae sedis</taxon>
        <taxon>Naldaviricetes</taxon>
        <taxon>Lefavirales</taxon>
        <taxon>Baculoviridae</taxon>
        <taxon>Alphabaculovirus</taxon>
    </lineage>
</organism>
<evidence type="ECO:0000313" key="5">
    <source>
        <dbReference type="Proteomes" id="UP000203240"/>
    </source>
</evidence>
<evidence type="ECO:0000313" key="4">
    <source>
        <dbReference type="EMBL" id="AIE47834.1"/>
    </source>
</evidence>
<evidence type="ECO:0000256" key="1">
    <source>
        <dbReference type="SAM" id="MobiDB-lite"/>
    </source>
</evidence>
<reference evidence="4 5" key="1">
    <citation type="journal article" date="2015" name="Genome Announc.">
        <title>A Distinct Group II Alphabaculovirus Isolated from a Peridroma Species.</title>
        <authorList>
            <person name="Rohrmann G.F."/>
            <person name="Erlandson M.A."/>
            <person name="Theilmann D.A."/>
        </authorList>
    </citation>
    <scope>NUCLEOTIDE SEQUENCE [LARGE SCALE GENOMIC DNA]</scope>
    <source>
        <strain evidence="4">GR_167</strain>
    </source>
</reference>
<dbReference type="Pfam" id="PF04513">
    <property type="entry name" value="Baculo_PEP_C"/>
    <property type="match status" value="1"/>
</dbReference>
<protein>
    <submittedName>
        <fullName evidence="4">Calyx</fullName>
    </submittedName>
</protein>
<feature type="region of interest" description="Disordered" evidence="1">
    <location>
        <begin position="112"/>
        <end position="157"/>
    </location>
</feature>
<dbReference type="GeneID" id="20004017"/>
<dbReference type="OrthoDB" id="9286at10239"/>
<dbReference type="GO" id="GO:0019031">
    <property type="term" value="C:viral envelope"/>
    <property type="evidence" value="ECO:0007669"/>
    <property type="project" value="InterPro"/>
</dbReference>
<dbReference type="Proteomes" id="UP000203240">
    <property type="component" value="Segment"/>
</dbReference>
<dbReference type="GO" id="GO:0005198">
    <property type="term" value="F:structural molecule activity"/>
    <property type="evidence" value="ECO:0007669"/>
    <property type="project" value="InterPro"/>
</dbReference>
<gene>
    <name evidence="4" type="ORF">pesp108</name>
</gene>
<feature type="compositionally biased region" description="Basic residues" evidence="1">
    <location>
        <begin position="112"/>
        <end position="155"/>
    </location>
</feature>
<dbReference type="InterPro" id="IPR007601">
    <property type="entry name" value="Baculo_PEP_C"/>
</dbReference>
<dbReference type="EMBL" id="KM009991">
    <property type="protein sequence ID" value="AIE47834.1"/>
    <property type="molecule type" value="Genomic_DNA"/>
</dbReference>
<dbReference type="InterPro" id="IPR007600">
    <property type="entry name" value="Baculo_PEP_N"/>
</dbReference>
<feature type="domain" description="Baculovirus polyhedron envelope protein PEP N-terminal" evidence="2">
    <location>
        <begin position="19"/>
        <end position="96"/>
    </location>
</feature>
<evidence type="ECO:0000259" key="2">
    <source>
        <dbReference type="Pfam" id="PF04512"/>
    </source>
</evidence>
<evidence type="ECO:0000259" key="3">
    <source>
        <dbReference type="Pfam" id="PF04513"/>
    </source>
</evidence>
<feature type="domain" description="Baculovirus polyhedron envelope protein PEP C-terminal" evidence="3">
    <location>
        <begin position="171"/>
        <end position="308"/>
    </location>
</feature>
<dbReference type="GO" id="GO:0019028">
    <property type="term" value="C:viral capsid"/>
    <property type="evidence" value="ECO:0007669"/>
    <property type="project" value="InterPro"/>
</dbReference>